<organism evidence="8 9">
    <name type="scientific">Clitoria ternatea</name>
    <name type="common">Butterfly pea</name>
    <dbReference type="NCBI Taxonomy" id="43366"/>
    <lineage>
        <taxon>Eukaryota</taxon>
        <taxon>Viridiplantae</taxon>
        <taxon>Streptophyta</taxon>
        <taxon>Embryophyta</taxon>
        <taxon>Tracheophyta</taxon>
        <taxon>Spermatophyta</taxon>
        <taxon>Magnoliopsida</taxon>
        <taxon>eudicotyledons</taxon>
        <taxon>Gunneridae</taxon>
        <taxon>Pentapetalae</taxon>
        <taxon>rosids</taxon>
        <taxon>fabids</taxon>
        <taxon>Fabales</taxon>
        <taxon>Fabaceae</taxon>
        <taxon>Papilionoideae</taxon>
        <taxon>50 kb inversion clade</taxon>
        <taxon>NPAAA clade</taxon>
        <taxon>indigoferoid/millettioid clade</taxon>
        <taxon>Phaseoleae</taxon>
        <taxon>Clitoria</taxon>
    </lineage>
</organism>
<evidence type="ECO:0000313" key="9">
    <source>
        <dbReference type="Proteomes" id="UP001359559"/>
    </source>
</evidence>
<dbReference type="InterPro" id="IPR016098">
    <property type="entry name" value="CAP/MinC_C"/>
</dbReference>
<comment type="subcellular location">
    <subcellularLocation>
        <location evidence="1">Cytoplasm</location>
        <location evidence="1">Cytoskeleton</location>
        <location evidence="1">Microtubule organizing center</location>
        <location evidence="1">Centrosome</location>
    </subcellularLocation>
    <subcellularLocation>
        <location evidence="2">Cytoplasm</location>
        <location evidence="2">Cytoskeleton</location>
        <location evidence="2">Spindle pole</location>
    </subcellularLocation>
</comment>
<keyword evidence="9" id="KW-1185">Reference proteome</keyword>
<evidence type="ECO:0000256" key="5">
    <source>
        <dbReference type="ARBA" id="ARBA00022490"/>
    </source>
</evidence>
<accession>A0AAN9P4S2</accession>
<dbReference type="SMART" id="SM00673">
    <property type="entry name" value="CARP"/>
    <property type="match status" value="2"/>
</dbReference>
<dbReference type="PANTHER" id="PTHR16052">
    <property type="entry name" value="TBCC DOMAIN-CONTAINING PROTEIN 1"/>
    <property type="match status" value="1"/>
</dbReference>
<evidence type="ECO:0000313" key="8">
    <source>
        <dbReference type="EMBL" id="KAK7285513.1"/>
    </source>
</evidence>
<dbReference type="InterPro" id="IPR006599">
    <property type="entry name" value="CARP_motif"/>
</dbReference>
<evidence type="ECO:0000256" key="3">
    <source>
        <dbReference type="ARBA" id="ARBA00008848"/>
    </source>
</evidence>
<sequence length="603" mass="66460">MLPHLSLLPLLVPQSKICTSFSLSLILLHDFSSLFVAMTEPMEPCTSSSLGRDPPTVIHPRREPFEHGLLPIPRLIFSDPVQTLIPLKQKLLESSSNNRVNSAAISDSLQISIEHAKLVLDTVASVLHSDSEPLVAAKLEEIDSVGADVHDLVLFLYIQSYKKLLPRTHKDSASMADVWPSTSAFDGYLSALSPLQLVRSNSRRFMPSQVDEEAHQLSYLQKHLANILSLLAEPVEGEGDESLVLTMDRFEHLGFLIQFGDKGSEGHSLSQCSPFFANSDPDMPAVPVPATQVHDWLLQNIATALEYMSERTSSKENGPASASEQDVAMTDAYTVSANKVSTSTRGASFIEGVSKSSYVKHASDLKGASIKVLNCHESAIYVLAPLRYVTVYGCSDATIVLGAVGKAVRVEHCERVHVIVAAKRICIANCRECVFFLGVNQRPLILGDNHKLQVAPYNTFYSRLEEHMSEVGIVPTLNRWDEPLALGMVDPHDSLSHPAGVSDVQAESATRLEPDHFTNFVIPSWLGGESAGSTKENPFTLPDAYVTSQHRNQKNLGEIRQLLREAPLEESRKRELSSALHVYFKDWLYASGNIRQLYCLQGD</sequence>
<evidence type="ECO:0000256" key="1">
    <source>
        <dbReference type="ARBA" id="ARBA00004300"/>
    </source>
</evidence>
<feature type="domain" description="C-CAP/cofactor C-like" evidence="7">
    <location>
        <begin position="319"/>
        <end position="473"/>
    </location>
</feature>
<dbReference type="SUPFAM" id="SSF69340">
    <property type="entry name" value="C-terminal domain of adenylylcyclase associated protein"/>
    <property type="match status" value="1"/>
</dbReference>
<protein>
    <recommendedName>
        <fullName evidence="4">TBCC domain-containing protein 1</fullName>
    </recommendedName>
</protein>
<dbReference type="InterPro" id="IPR036223">
    <property type="entry name" value="CAP_C_sf"/>
</dbReference>
<dbReference type="InterPro" id="IPR012945">
    <property type="entry name" value="Tubulin-bd_cofactor_C_dom"/>
</dbReference>
<dbReference type="Pfam" id="PF07986">
    <property type="entry name" value="TBCC"/>
    <property type="match status" value="1"/>
</dbReference>
<evidence type="ECO:0000259" key="7">
    <source>
        <dbReference type="PROSITE" id="PS51329"/>
    </source>
</evidence>
<evidence type="ECO:0000256" key="2">
    <source>
        <dbReference type="ARBA" id="ARBA00004647"/>
    </source>
</evidence>
<dbReference type="Gene3D" id="2.160.20.70">
    <property type="match status" value="1"/>
</dbReference>
<dbReference type="InterPro" id="IPR017901">
    <property type="entry name" value="C-CAP_CF_C-like"/>
</dbReference>
<keyword evidence="6" id="KW-0206">Cytoskeleton</keyword>
<comment type="similarity">
    <text evidence="3">Belongs to the TBCC family.</text>
</comment>
<keyword evidence="5" id="KW-0963">Cytoplasm</keyword>
<comment type="caution">
    <text evidence="8">The sequence shown here is derived from an EMBL/GenBank/DDBJ whole genome shotgun (WGS) entry which is preliminary data.</text>
</comment>
<evidence type="ECO:0000256" key="6">
    <source>
        <dbReference type="ARBA" id="ARBA00023212"/>
    </source>
</evidence>
<reference evidence="8 9" key="1">
    <citation type="submission" date="2024-01" db="EMBL/GenBank/DDBJ databases">
        <title>The genomes of 5 underutilized Papilionoideae crops provide insights into root nodulation and disease resistance.</title>
        <authorList>
            <person name="Yuan L."/>
        </authorList>
    </citation>
    <scope>NUCLEOTIDE SEQUENCE [LARGE SCALE GENOMIC DNA]</scope>
    <source>
        <strain evidence="8">LY-2023</strain>
        <tissue evidence="8">Leaf</tissue>
    </source>
</reference>
<gene>
    <name evidence="8" type="ORF">RJT34_20287</name>
</gene>
<dbReference type="EMBL" id="JAYKXN010000005">
    <property type="protein sequence ID" value="KAK7285513.1"/>
    <property type="molecule type" value="Genomic_DNA"/>
</dbReference>
<proteinExistence type="inferred from homology"/>
<dbReference type="PROSITE" id="PS51329">
    <property type="entry name" value="C_CAP_COFACTOR_C"/>
    <property type="match status" value="1"/>
</dbReference>
<evidence type="ECO:0000256" key="4">
    <source>
        <dbReference type="ARBA" id="ARBA00017559"/>
    </source>
</evidence>
<dbReference type="AlphaFoldDB" id="A0AAN9P4S2"/>
<dbReference type="Proteomes" id="UP001359559">
    <property type="component" value="Unassembled WGS sequence"/>
</dbReference>
<dbReference type="PANTHER" id="PTHR16052:SF0">
    <property type="entry name" value="TBCC DOMAIN-CONTAINING PROTEIN 1"/>
    <property type="match status" value="1"/>
</dbReference>
<dbReference type="GO" id="GO:0000922">
    <property type="term" value="C:spindle pole"/>
    <property type="evidence" value="ECO:0007669"/>
    <property type="project" value="UniProtKB-SubCell"/>
</dbReference>
<name>A0AAN9P4S2_CLITE</name>
<dbReference type="InterPro" id="IPR039589">
    <property type="entry name" value="TBCC1"/>
</dbReference>